<protein>
    <submittedName>
        <fullName evidence="2">Hemerythrin HHE cation binding domain-containing protein</fullName>
    </submittedName>
</protein>
<dbReference type="GO" id="GO:0005886">
    <property type="term" value="C:plasma membrane"/>
    <property type="evidence" value="ECO:0007669"/>
    <property type="project" value="TreeGrafter"/>
</dbReference>
<dbReference type="RefSeq" id="WP_091937649.1">
    <property type="nucleotide sequence ID" value="NZ_FNCY01000008.1"/>
</dbReference>
<keyword evidence="3" id="KW-1185">Reference proteome</keyword>
<evidence type="ECO:0000259" key="1">
    <source>
        <dbReference type="Pfam" id="PF01814"/>
    </source>
</evidence>
<sequence>MTDSMLPHAPSLDEPLEMLEACHDRIEAQLKTLERLLEYLPLHGADDQARQAAQNVMRYFDLAGANHHEDEEKNLFPRLLRRAAKNELEMVRSLVSELLGDHIQMSAALNSVRNQLASIIDGTSIFLEEAAVRRVTALYRGHIEKENRYLLPLARRLLNPEDIGVLSRAMTARRSPSNA</sequence>
<proteinExistence type="predicted"/>
<feature type="domain" description="Hemerythrin-like" evidence="1">
    <location>
        <begin position="15"/>
        <end position="154"/>
    </location>
</feature>
<dbReference type="Pfam" id="PF01814">
    <property type="entry name" value="Hemerythrin"/>
    <property type="match status" value="1"/>
</dbReference>
<dbReference type="PANTHER" id="PTHR39966">
    <property type="entry name" value="BLL2471 PROTEIN-RELATED"/>
    <property type="match status" value="1"/>
</dbReference>
<evidence type="ECO:0000313" key="2">
    <source>
        <dbReference type="EMBL" id="SDH75879.1"/>
    </source>
</evidence>
<dbReference type="Proteomes" id="UP000198607">
    <property type="component" value="Unassembled WGS sequence"/>
</dbReference>
<dbReference type="EMBL" id="FNCY01000008">
    <property type="protein sequence ID" value="SDH75879.1"/>
    <property type="molecule type" value="Genomic_DNA"/>
</dbReference>
<evidence type="ECO:0000313" key="3">
    <source>
        <dbReference type="Proteomes" id="UP000198607"/>
    </source>
</evidence>
<dbReference type="PANTHER" id="PTHR39966:SF1">
    <property type="entry name" value="HEMERYTHRIN-LIKE DOMAIN-CONTAINING PROTEIN"/>
    <property type="match status" value="1"/>
</dbReference>
<dbReference type="OrthoDB" id="9780392at2"/>
<accession>A0A1G8F1K2</accession>
<dbReference type="STRING" id="83767.SAMN05660652_02259"/>
<gene>
    <name evidence="2" type="ORF">SAMN05660652_02259</name>
</gene>
<dbReference type="InterPro" id="IPR012312">
    <property type="entry name" value="Hemerythrin-like"/>
</dbReference>
<reference evidence="2 3" key="1">
    <citation type="submission" date="2016-10" db="EMBL/GenBank/DDBJ databases">
        <authorList>
            <person name="de Groot N.N."/>
        </authorList>
    </citation>
    <scope>NUCLEOTIDE SEQUENCE [LARGE SCALE GENOMIC DNA]</scope>
    <source>
        <strain evidence="2 3">DSM 5885</strain>
    </source>
</reference>
<dbReference type="Gene3D" id="1.20.120.520">
    <property type="entry name" value="nmb1532 protein domain like"/>
    <property type="match status" value="1"/>
</dbReference>
<organism evidence="2 3">
    <name type="scientific">Propionivibrio dicarboxylicus</name>
    <dbReference type="NCBI Taxonomy" id="83767"/>
    <lineage>
        <taxon>Bacteria</taxon>
        <taxon>Pseudomonadati</taxon>
        <taxon>Pseudomonadota</taxon>
        <taxon>Betaproteobacteria</taxon>
        <taxon>Rhodocyclales</taxon>
        <taxon>Rhodocyclaceae</taxon>
        <taxon>Propionivibrio</taxon>
    </lineage>
</organism>
<name>A0A1G8F1K2_9RHOO</name>
<dbReference type="CDD" id="cd12108">
    <property type="entry name" value="Hr-like"/>
    <property type="match status" value="1"/>
</dbReference>
<dbReference type="AlphaFoldDB" id="A0A1G8F1K2"/>